<evidence type="ECO:0000259" key="4">
    <source>
        <dbReference type="PROSITE" id="PS50949"/>
    </source>
</evidence>
<dbReference type="InterPro" id="IPR036388">
    <property type="entry name" value="WH-like_DNA-bd_sf"/>
</dbReference>
<protein>
    <submittedName>
        <fullName evidence="5">GntR family transcriptional regulator</fullName>
    </submittedName>
</protein>
<proteinExistence type="predicted"/>
<comment type="caution">
    <text evidence="5">The sequence shown here is derived from an EMBL/GenBank/DDBJ whole genome shotgun (WGS) entry which is preliminary data.</text>
</comment>
<dbReference type="InterPro" id="IPR050679">
    <property type="entry name" value="Bact_HTH_transcr_reg"/>
</dbReference>
<evidence type="ECO:0000313" key="6">
    <source>
        <dbReference type="Proteomes" id="UP000245697"/>
    </source>
</evidence>
<organism evidence="5 6">
    <name type="scientific">Actinoplanes xinjiangensis</name>
    <dbReference type="NCBI Taxonomy" id="512350"/>
    <lineage>
        <taxon>Bacteria</taxon>
        <taxon>Bacillati</taxon>
        <taxon>Actinomycetota</taxon>
        <taxon>Actinomycetes</taxon>
        <taxon>Micromonosporales</taxon>
        <taxon>Micromonosporaceae</taxon>
        <taxon>Actinoplanes</taxon>
    </lineage>
</organism>
<evidence type="ECO:0000256" key="2">
    <source>
        <dbReference type="ARBA" id="ARBA00023125"/>
    </source>
</evidence>
<dbReference type="PANTHER" id="PTHR44846:SF17">
    <property type="entry name" value="GNTR-FAMILY TRANSCRIPTIONAL REGULATOR"/>
    <property type="match status" value="1"/>
</dbReference>
<dbReference type="SUPFAM" id="SSF46785">
    <property type="entry name" value="Winged helix' DNA-binding domain"/>
    <property type="match status" value="1"/>
</dbReference>
<dbReference type="Pfam" id="PF07702">
    <property type="entry name" value="UTRA"/>
    <property type="match status" value="1"/>
</dbReference>
<keyword evidence="2" id="KW-0238">DNA-binding</keyword>
<evidence type="ECO:0000256" key="3">
    <source>
        <dbReference type="ARBA" id="ARBA00023163"/>
    </source>
</evidence>
<dbReference type="PROSITE" id="PS50949">
    <property type="entry name" value="HTH_GNTR"/>
    <property type="match status" value="1"/>
</dbReference>
<keyword evidence="3" id="KW-0804">Transcription</keyword>
<evidence type="ECO:0000256" key="1">
    <source>
        <dbReference type="ARBA" id="ARBA00023015"/>
    </source>
</evidence>
<dbReference type="Gene3D" id="3.40.1410.10">
    <property type="entry name" value="Chorismate lyase-like"/>
    <property type="match status" value="1"/>
</dbReference>
<keyword evidence="1" id="KW-0805">Transcription regulation</keyword>
<dbReference type="GO" id="GO:0003677">
    <property type="term" value="F:DNA binding"/>
    <property type="evidence" value="ECO:0007669"/>
    <property type="project" value="UniProtKB-KW"/>
</dbReference>
<dbReference type="PANTHER" id="PTHR44846">
    <property type="entry name" value="MANNOSYL-D-GLYCERATE TRANSPORT/METABOLISM SYSTEM REPRESSOR MNGR-RELATED"/>
    <property type="match status" value="1"/>
</dbReference>
<evidence type="ECO:0000313" key="5">
    <source>
        <dbReference type="EMBL" id="PWK30315.1"/>
    </source>
</evidence>
<sequence>MAINVPPPKYAVVVNAVQQRIEDGTYAPGTTIPSETQLMAEFDTSRPTVVRALGILQQDGWIESQQGKGRFVKGRPSPAAQQSADRMLELLDQGEEADVTLLRVGAIMTPNRAAVALELESDTPIILRRRLVESEVGPVELSSLYVPVELAAGTDIGRKAPLPDGVLQHLKARKGIDFDHATERISARLPTAEEAELLRIEDRDAVLTVLVTVFDRSGDPRFAVDVVIPAVRHEIEGSFPIR</sequence>
<dbReference type="CDD" id="cd07377">
    <property type="entry name" value="WHTH_GntR"/>
    <property type="match status" value="1"/>
</dbReference>
<dbReference type="Pfam" id="PF00392">
    <property type="entry name" value="GntR"/>
    <property type="match status" value="1"/>
</dbReference>
<dbReference type="InterPro" id="IPR028978">
    <property type="entry name" value="Chorismate_lyase_/UTRA_dom_sf"/>
</dbReference>
<dbReference type="RefSeq" id="WP_109602632.1">
    <property type="nucleotide sequence ID" value="NZ_BONA01000094.1"/>
</dbReference>
<dbReference type="InterPro" id="IPR036390">
    <property type="entry name" value="WH_DNA-bd_sf"/>
</dbReference>
<dbReference type="AlphaFoldDB" id="A0A316EIU3"/>
<dbReference type="GO" id="GO:0045892">
    <property type="term" value="P:negative regulation of DNA-templated transcription"/>
    <property type="evidence" value="ECO:0007669"/>
    <property type="project" value="TreeGrafter"/>
</dbReference>
<feature type="domain" description="HTH gntR-type" evidence="4">
    <location>
        <begin position="7"/>
        <end position="75"/>
    </location>
</feature>
<dbReference type="OrthoDB" id="3207674at2"/>
<dbReference type="Proteomes" id="UP000245697">
    <property type="component" value="Unassembled WGS sequence"/>
</dbReference>
<keyword evidence="6" id="KW-1185">Reference proteome</keyword>
<accession>A0A316EIU3</accession>
<gene>
    <name evidence="5" type="ORF">BC793_13938</name>
</gene>
<dbReference type="InterPro" id="IPR000524">
    <property type="entry name" value="Tscrpt_reg_HTH_GntR"/>
</dbReference>
<dbReference type="SMART" id="SM00866">
    <property type="entry name" value="UTRA"/>
    <property type="match status" value="1"/>
</dbReference>
<dbReference type="PRINTS" id="PR00035">
    <property type="entry name" value="HTHGNTR"/>
</dbReference>
<dbReference type="SMART" id="SM00345">
    <property type="entry name" value="HTH_GNTR"/>
    <property type="match status" value="1"/>
</dbReference>
<dbReference type="InterPro" id="IPR011663">
    <property type="entry name" value="UTRA"/>
</dbReference>
<reference evidence="5 6" key="1">
    <citation type="submission" date="2018-05" db="EMBL/GenBank/DDBJ databases">
        <title>Genomic Encyclopedia of Archaeal and Bacterial Type Strains, Phase II (KMG-II): from individual species to whole genera.</title>
        <authorList>
            <person name="Goeker M."/>
        </authorList>
    </citation>
    <scope>NUCLEOTIDE SEQUENCE [LARGE SCALE GENOMIC DNA]</scope>
    <source>
        <strain evidence="5 6">DSM 45184</strain>
    </source>
</reference>
<name>A0A316EIU3_9ACTN</name>
<dbReference type="SUPFAM" id="SSF64288">
    <property type="entry name" value="Chorismate lyase-like"/>
    <property type="match status" value="1"/>
</dbReference>
<dbReference type="EMBL" id="QGGR01000039">
    <property type="protein sequence ID" value="PWK30315.1"/>
    <property type="molecule type" value="Genomic_DNA"/>
</dbReference>
<dbReference type="GO" id="GO:0003700">
    <property type="term" value="F:DNA-binding transcription factor activity"/>
    <property type="evidence" value="ECO:0007669"/>
    <property type="project" value="InterPro"/>
</dbReference>
<dbReference type="Gene3D" id="1.10.10.10">
    <property type="entry name" value="Winged helix-like DNA-binding domain superfamily/Winged helix DNA-binding domain"/>
    <property type="match status" value="1"/>
</dbReference>